<dbReference type="InterPro" id="IPR011011">
    <property type="entry name" value="Znf_FYVE_PHD"/>
</dbReference>
<dbReference type="SMART" id="SM00015">
    <property type="entry name" value="IQ"/>
    <property type="match status" value="2"/>
</dbReference>
<keyword evidence="3 9" id="KW-0863">Zinc-finger</keyword>
<dbReference type="GO" id="GO:0005524">
    <property type="term" value="F:ATP binding"/>
    <property type="evidence" value="ECO:0007669"/>
    <property type="project" value="UniProtKB-KW"/>
</dbReference>
<dbReference type="PROSITE" id="PS51456">
    <property type="entry name" value="MYOSIN_MOTOR"/>
    <property type="match status" value="1"/>
</dbReference>
<dbReference type="SMART" id="SM00242">
    <property type="entry name" value="MYSc"/>
    <property type="match status" value="1"/>
</dbReference>
<keyword evidence="5" id="KW-0067">ATP-binding</keyword>
<evidence type="ECO:0000256" key="1">
    <source>
        <dbReference type="ARBA" id="ARBA00022723"/>
    </source>
</evidence>
<evidence type="ECO:0000256" key="8">
    <source>
        <dbReference type="ARBA" id="ARBA00023203"/>
    </source>
</evidence>
<keyword evidence="2" id="KW-0547">Nucleotide-binding</keyword>
<organism evidence="14 15">
    <name type="scientific">Achlya hypogyna</name>
    <name type="common">Oomycete</name>
    <name type="synonym">Protoachlya hypogyna</name>
    <dbReference type="NCBI Taxonomy" id="1202772"/>
    <lineage>
        <taxon>Eukaryota</taxon>
        <taxon>Sar</taxon>
        <taxon>Stramenopiles</taxon>
        <taxon>Oomycota</taxon>
        <taxon>Saprolegniomycetes</taxon>
        <taxon>Saprolegniales</taxon>
        <taxon>Achlyaceae</taxon>
        <taxon>Achlya</taxon>
    </lineage>
</organism>
<dbReference type="Gene3D" id="1.20.58.530">
    <property type="match status" value="1"/>
</dbReference>
<dbReference type="InterPro" id="IPR000306">
    <property type="entry name" value="Znf_FYVE"/>
</dbReference>
<evidence type="ECO:0000313" key="14">
    <source>
        <dbReference type="EMBL" id="OQR89543.1"/>
    </source>
</evidence>
<feature type="coiled-coil region" evidence="11">
    <location>
        <begin position="369"/>
        <end position="402"/>
    </location>
</feature>
<dbReference type="GO" id="GO:0000146">
    <property type="term" value="F:microfilament motor activity"/>
    <property type="evidence" value="ECO:0007669"/>
    <property type="project" value="TreeGrafter"/>
</dbReference>
<sequence>LYQTFLPLEDTVPVSRRHSNPERSSVAKAVSGPRLIRPFFASHGQQVEFQFVIGHFAGKVMYDLDAFLQKNQDALPVEAITLCNESTTPLVQALLAPKAAKGAAKAPRLARVPSSLRAASVSSQFRSQLDELIAVIGSTQARYIRCVKSNDTAAPRLLHKPRVVQQLRSGGVLEAVRIARAGYAVRVDHAAFAEQFGFLLPPAKKTKAPPLPVKTKCERIVATLLLTLGAPEVGRAMLAGGKCSRAEFQDACGHAGFQLGHSKVFFRKEVYNELRLLRRNKLSACAVAVQRCFRGYVARVAYATARAALLVLQRWAAAALATKRRRASAATRLQTLWRRYRARTAYVALRTGVDALQRFWRSRRVWLAARAIRDEAQRLEAEAAAERARAAERETLEQQRAQERLRIEERLADRSPLVSPAASMVPPLAPTVSPRCAPAAFSDESASAVLVENLTLQNEKLRLELELLRQQTAPAPTPRAVDELTFAHQQIVSLSQQLLATQIKYSNLLMEYDESVHGYDADRPSLSEDAFALVDDLAVPCPDSLECAQEQLRTLLRKLHVAKEKLKNLEADRKPRGDSIEGLDFYPRKSTEWRPHFYPPLDELDCDSDADEVDLKVDELQRQVDGLRAALLHKRSGASVPSTASTASDLVEARRPPRRLTYHVRDITKWARAAACFECKSEFTWFTRRHHCRLCGNSFCHEHSNRRACLIGAGSDDDTEPVRVCDMCFVEICFEARKAETPQRRFPLYV</sequence>
<dbReference type="GO" id="GO:0051015">
    <property type="term" value="F:actin filament binding"/>
    <property type="evidence" value="ECO:0007669"/>
    <property type="project" value="TreeGrafter"/>
</dbReference>
<protein>
    <submittedName>
        <fullName evidence="14">Myosin-like protein</fullName>
    </submittedName>
</protein>
<dbReference type="SMART" id="SM00064">
    <property type="entry name" value="FYVE"/>
    <property type="match status" value="1"/>
</dbReference>
<proteinExistence type="inferred from homology"/>
<dbReference type="Gene3D" id="1.20.5.4820">
    <property type="match status" value="1"/>
</dbReference>
<dbReference type="InterPro" id="IPR001609">
    <property type="entry name" value="Myosin_head_motor_dom-like"/>
</dbReference>
<dbReference type="PROSITE" id="PS50096">
    <property type="entry name" value="IQ"/>
    <property type="match status" value="2"/>
</dbReference>
<dbReference type="InterPro" id="IPR017455">
    <property type="entry name" value="Znf_FYVE-rel"/>
</dbReference>
<feature type="region of interest" description="Actin-binding" evidence="10">
    <location>
        <begin position="129"/>
        <end position="151"/>
    </location>
</feature>
<keyword evidence="7" id="KW-0505">Motor protein</keyword>
<evidence type="ECO:0000259" key="13">
    <source>
        <dbReference type="PROSITE" id="PS51456"/>
    </source>
</evidence>
<keyword evidence="4" id="KW-0862">Zinc</keyword>
<dbReference type="CDD" id="cd15760">
    <property type="entry name" value="FYVE_scVPS27p_like"/>
    <property type="match status" value="1"/>
</dbReference>
<dbReference type="Pfam" id="PF01363">
    <property type="entry name" value="FYVE"/>
    <property type="match status" value="1"/>
</dbReference>
<evidence type="ECO:0000256" key="10">
    <source>
        <dbReference type="PROSITE-ProRule" id="PRU00782"/>
    </source>
</evidence>
<evidence type="ECO:0000256" key="2">
    <source>
        <dbReference type="ARBA" id="ARBA00022741"/>
    </source>
</evidence>
<dbReference type="GO" id="GO:0005737">
    <property type="term" value="C:cytoplasm"/>
    <property type="evidence" value="ECO:0007669"/>
    <property type="project" value="TreeGrafter"/>
</dbReference>
<evidence type="ECO:0000256" key="4">
    <source>
        <dbReference type="ARBA" id="ARBA00022833"/>
    </source>
</evidence>
<dbReference type="GO" id="GO:0007015">
    <property type="term" value="P:actin filament organization"/>
    <property type="evidence" value="ECO:0007669"/>
    <property type="project" value="TreeGrafter"/>
</dbReference>
<dbReference type="InterPro" id="IPR027417">
    <property type="entry name" value="P-loop_NTPase"/>
</dbReference>
<dbReference type="SUPFAM" id="SSF52540">
    <property type="entry name" value="P-loop containing nucleoside triphosphate hydrolases"/>
    <property type="match status" value="1"/>
</dbReference>
<evidence type="ECO:0000256" key="6">
    <source>
        <dbReference type="ARBA" id="ARBA00023123"/>
    </source>
</evidence>
<dbReference type="InterPro" id="IPR013083">
    <property type="entry name" value="Znf_RING/FYVE/PHD"/>
</dbReference>
<dbReference type="GO" id="GO:0016020">
    <property type="term" value="C:membrane"/>
    <property type="evidence" value="ECO:0007669"/>
    <property type="project" value="TreeGrafter"/>
</dbReference>
<comment type="caution">
    <text evidence="14">The sequence shown here is derived from an EMBL/GenBank/DDBJ whole genome shotgun (WGS) entry which is preliminary data.</text>
</comment>
<dbReference type="EMBL" id="JNBR01000792">
    <property type="protein sequence ID" value="OQR89543.1"/>
    <property type="molecule type" value="Genomic_DNA"/>
</dbReference>
<dbReference type="InterPro" id="IPR036961">
    <property type="entry name" value="Kinesin_motor_dom_sf"/>
</dbReference>
<dbReference type="Gene3D" id="3.30.40.10">
    <property type="entry name" value="Zinc/RING finger domain, C3HC4 (zinc finger)"/>
    <property type="match status" value="1"/>
</dbReference>
<dbReference type="AlphaFoldDB" id="A0A1V9YVD2"/>
<dbReference type="PROSITE" id="PS50178">
    <property type="entry name" value="ZF_FYVE"/>
    <property type="match status" value="1"/>
</dbReference>
<dbReference type="Proteomes" id="UP000243579">
    <property type="component" value="Unassembled WGS sequence"/>
</dbReference>
<evidence type="ECO:0000256" key="7">
    <source>
        <dbReference type="ARBA" id="ARBA00023175"/>
    </source>
</evidence>
<feature type="coiled-coil region" evidence="11">
    <location>
        <begin position="545"/>
        <end position="572"/>
    </location>
</feature>
<evidence type="ECO:0000259" key="12">
    <source>
        <dbReference type="PROSITE" id="PS50178"/>
    </source>
</evidence>
<comment type="similarity">
    <text evidence="10">Belongs to the TRAFAC class myosin-kinesin ATPase superfamily. Myosin family.</text>
</comment>
<dbReference type="GO" id="GO:0016459">
    <property type="term" value="C:myosin complex"/>
    <property type="evidence" value="ECO:0007669"/>
    <property type="project" value="UniProtKB-KW"/>
</dbReference>
<accession>A0A1V9YVD2</accession>
<dbReference type="Pfam" id="PF00063">
    <property type="entry name" value="Myosin_head"/>
    <property type="match status" value="1"/>
</dbReference>
<dbReference type="PANTHER" id="PTHR13140:SF845">
    <property type="entry name" value="MYOSIN-LIKE PROTEIN"/>
    <property type="match status" value="1"/>
</dbReference>
<keyword evidence="1" id="KW-0479">Metal-binding</keyword>
<keyword evidence="6 10" id="KW-0518">Myosin</keyword>
<feature type="non-terminal residue" evidence="14">
    <location>
        <position position="1"/>
    </location>
</feature>
<evidence type="ECO:0000313" key="15">
    <source>
        <dbReference type="Proteomes" id="UP000243579"/>
    </source>
</evidence>
<dbReference type="STRING" id="1202772.A0A1V9YVD2"/>
<keyword evidence="15" id="KW-1185">Reference proteome</keyword>
<name>A0A1V9YVD2_ACHHY</name>
<dbReference type="SUPFAM" id="SSF57903">
    <property type="entry name" value="FYVE/PHD zinc finger"/>
    <property type="match status" value="1"/>
</dbReference>
<feature type="domain" description="Myosin motor" evidence="13">
    <location>
        <begin position="1"/>
        <end position="279"/>
    </location>
</feature>
<comment type="caution">
    <text evidence="10">Lacks conserved residue(s) required for the propagation of feature annotation.</text>
</comment>
<evidence type="ECO:0000256" key="5">
    <source>
        <dbReference type="ARBA" id="ARBA00022840"/>
    </source>
</evidence>
<feature type="domain" description="FYVE-type" evidence="12">
    <location>
        <begin position="670"/>
        <end position="733"/>
    </location>
</feature>
<dbReference type="PANTHER" id="PTHR13140">
    <property type="entry name" value="MYOSIN"/>
    <property type="match status" value="1"/>
</dbReference>
<keyword evidence="11" id="KW-0175">Coiled coil</keyword>
<dbReference type="OrthoDB" id="6108017at2759"/>
<dbReference type="Gene3D" id="3.40.850.10">
    <property type="entry name" value="Kinesin motor domain"/>
    <property type="match status" value="1"/>
</dbReference>
<evidence type="ECO:0000256" key="9">
    <source>
        <dbReference type="PROSITE-ProRule" id="PRU00091"/>
    </source>
</evidence>
<evidence type="ECO:0000256" key="11">
    <source>
        <dbReference type="SAM" id="Coils"/>
    </source>
</evidence>
<gene>
    <name evidence="14" type="ORF">ACHHYP_06222</name>
</gene>
<dbReference type="GO" id="GO:0008270">
    <property type="term" value="F:zinc ion binding"/>
    <property type="evidence" value="ECO:0007669"/>
    <property type="project" value="UniProtKB-KW"/>
</dbReference>
<dbReference type="Gene3D" id="1.20.120.720">
    <property type="entry name" value="Myosin VI head, motor domain, U50 subdomain"/>
    <property type="match status" value="1"/>
</dbReference>
<dbReference type="Pfam" id="PF00612">
    <property type="entry name" value="IQ"/>
    <property type="match status" value="2"/>
</dbReference>
<keyword evidence="8 10" id="KW-0009">Actin-binding</keyword>
<reference evidence="14 15" key="1">
    <citation type="journal article" date="2014" name="Genome Biol. Evol.">
        <title>The secreted proteins of Achlya hypogyna and Thraustotheca clavata identify the ancestral oomycete secretome and reveal gene acquisitions by horizontal gene transfer.</title>
        <authorList>
            <person name="Misner I."/>
            <person name="Blouin N."/>
            <person name="Leonard G."/>
            <person name="Richards T.A."/>
            <person name="Lane C.E."/>
        </authorList>
    </citation>
    <scope>NUCLEOTIDE SEQUENCE [LARGE SCALE GENOMIC DNA]</scope>
    <source>
        <strain evidence="14 15">ATCC 48635</strain>
    </source>
</reference>
<dbReference type="InterPro" id="IPR000048">
    <property type="entry name" value="IQ_motif_EF-hand-BS"/>
</dbReference>
<evidence type="ECO:0000256" key="3">
    <source>
        <dbReference type="ARBA" id="ARBA00022771"/>
    </source>
</evidence>